<name>A0A0V1GFZ7_9BILA</name>
<organism evidence="1 2">
    <name type="scientific">Trichinella zimbabwensis</name>
    <dbReference type="NCBI Taxonomy" id="268475"/>
    <lineage>
        <taxon>Eukaryota</taxon>
        <taxon>Metazoa</taxon>
        <taxon>Ecdysozoa</taxon>
        <taxon>Nematoda</taxon>
        <taxon>Enoplea</taxon>
        <taxon>Dorylaimia</taxon>
        <taxon>Trichinellida</taxon>
        <taxon>Trichinellidae</taxon>
        <taxon>Trichinella</taxon>
    </lineage>
</organism>
<accession>A0A0V1GFZ7</accession>
<reference evidence="1 2" key="1">
    <citation type="submission" date="2015-01" db="EMBL/GenBank/DDBJ databases">
        <title>Evolution of Trichinella species and genotypes.</title>
        <authorList>
            <person name="Korhonen P.K."/>
            <person name="Edoardo P."/>
            <person name="Giuseppe L.R."/>
            <person name="Gasser R.B."/>
        </authorList>
    </citation>
    <scope>NUCLEOTIDE SEQUENCE [LARGE SCALE GENOMIC DNA]</scope>
    <source>
        <strain evidence="1">ISS1029</strain>
    </source>
</reference>
<dbReference type="AlphaFoldDB" id="A0A0V1GFZ7"/>
<evidence type="ECO:0000313" key="2">
    <source>
        <dbReference type="Proteomes" id="UP000055024"/>
    </source>
</evidence>
<comment type="caution">
    <text evidence="1">The sequence shown here is derived from an EMBL/GenBank/DDBJ whole genome shotgun (WGS) entry which is preliminary data.</text>
</comment>
<protein>
    <submittedName>
        <fullName evidence="1">Uncharacterized protein</fullName>
    </submittedName>
</protein>
<keyword evidence="2" id="KW-1185">Reference proteome</keyword>
<gene>
    <name evidence="1" type="ORF">T11_1602</name>
</gene>
<dbReference type="Proteomes" id="UP000055024">
    <property type="component" value="Unassembled WGS sequence"/>
</dbReference>
<proteinExistence type="predicted"/>
<sequence>MSFLALFRVNQAQFGVNQAQFVASQGDYRKNYMKYCFSHFSG</sequence>
<dbReference type="EMBL" id="JYDP01002230">
    <property type="protein sequence ID" value="KRY97194.1"/>
    <property type="molecule type" value="Genomic_DNA"/>
</dbReference>
<evidence type="ECO:0000313" key="1">
    <source>
        <dbReference type="EMBL" id="KRY97194.1"/>
    </source>
</evidence>